<comment type="caution">
    <text evidence="1">The sequence shown here is derived from an EMBL/GenBank/DDBJ whole genome shotgun (WGS) entry which is preliminary data.</text>
</comment>
<dbReference type="Proteomes" id="UP000886501">
    <property type="component" value="Unassembled WGS sequence"/>
</dbReference>
<keyword evidence="2" id="KW-1185">Reference proteome</keyword>
<evidence type="ECO:0000313" key="2">
    <source>
        <dbReference type="Proteomes" id="UP000886501"/>
    </source>
</evidence>
<accession>A0ACB6Z906</accession>
<gene>
    <name evidence="1" type="ORF">BDM02DRAFT_3130660</name>
</gene>
<sequence>MSASTPPRSPSPSAEFDQAHSSPPPSTQTEFKTPERKRGAAYPVPDITPLSHGSSVRQRQEGDTDRVEGYKRDDYDDYIREDLNSRVFVDLEVFMKNVLHVPEDWKVKWGPAIEAVKGDKEFKKHHKEYCQHCNRSSSQEVSFYKPLMNTANAVLEVLSRSMFDVSSGIPQYYHVNDPKKLRGGVINRVSLSPDLVVLRKECQPSEGEQLHWANPLHILEVKPFDGALCDGTNIPRLVVDGVDPVLNHAPPPKPIRYGGDKSTTLTTSTTGSESTSSKSRKRPAEGSRTANKRPAKKSRTKSALGQVHGDGADVNVEGEDEGSSSKPETQRQVNPALQVCRYLLEMFSVPLLRSHATVGLVDRDHLQLYHANRSVILVSSAINFSKGDGLDKFIAIIIAFRCLSFKQNGILDTLAKSNTELVKKSEIPRDNKVVQEGSQLQLPGDKRQETFTVTLGDVISRDPATVGRSTVVLKATSDRWPKTELVVKISWPGSGRVPETDFLKKAYEEAEKMDGKWATKHLPRVFYAKDVVFEKDSTFESVASLFTDAKFADKGYVYERRTLRIIIQEQLHPLKSLTNARHFGQVFLDIVCIHRWLHDHPGILHRDLSPNNIMCRYIEEVNAEGEPEQQVYGVLTDYDLSSWTRDLKDDYTRTSQQRTGTPPYMAQELLKGTSTTHLYRHDVESLFYIMLLMCGRHTFGYAKDGARNEAKLRVVMRGGSLPYEDWFEAPRYAILGSLKGTFFGDTQDIDLSPPFEGFRAWLRALQFSFSDGFELKNAYVKRKQRAGSSADELPPFDDETLGGCIDYSAIIEPARSLKDELEGLIVRYNST</sequence>
<evidence type="ECO:0000313" key="1">
    <source>
        <dbReference type="EMBL" id="KAF9646062.1"/>
    </source>
</evidence>
<reference evidence="1" key="2">
    <citation type="journal article" date="2020" name="Nat. Commun.">
        <title>Large-scale genome sequencing of mycorrhizal fungi provides insights into the early evolution of symbiotic traits.</title>
        <authorList>
            <person name="Miyauchi S."/>
            <person name="Kiss E."/>
            <person name="Kuo A."/>
            <person name="Drula E."/>
            <person name="Kohler A."/>
            <person name="Sanchez-Garcia M."/>
            <person name="Morin E."/>
            <person name="Andreopoulos B."/>
            <person name="Barry K.W."/>
            <person name="Bonito G."/>
            <person name="Buee M."/>
            <person name="Carver A."/>
            <person name="Chen C."/>
            <person name="Cichocki N."/>
            <person name="Clum A."/>
            <person name="Culley D."/>
            <person name="Crous P.W."/>
            <person name="Fauchery L."/>
            <person name="Girlanda M."/>
            <person name="Hayes R.D."/>
            <person name="Keri Z."/>
            <person name="LaButti K."/>
            <person name="Lipzen A."/>
            <person name="Lombard V."/>
            <person name="Magnuson J."/>
            <person name="Maillard F."/>
            <person name="Murat C."/>
            <person name="Nolan M."/>
            <person name="Ohm R.A."/>
            <person name="Pangilinan J."/>
            <person name="Pereira M.F."/>
            <person name="Perotto S."/>
            <person name="Peter M."/>
            <person name="Pfister S."/>
            <person name="Riley R."/>
            <person name="Sitrit Y."/>
            <person name="Stielow J.B."/>
            <person name="Szollosi G."/>
            <person name="Zifcakova L."/>
            <person name="Stursova M."/>
            <person name="Spatafora J.W."/>
            <person name="Tedersoo L."/>
            <person name="Vaario L.M."/>
            <person name="Yamada A."/>
            <person name="Yan M."/>
            <person name="Wang P."/>
            <person name="Xu J."/>
            <person name="Bruns T."/>
            <person name="Baldrian P."/>
            <person name="Vilgalys R."/>
            <person name="Dunand C."/>
            <person name="Henrissat B."/>
            <person name="Grigoriev I.V."/>
            <person name="Hibbett D."/>
            <person name="Nagy L.G."/>
            <person name="Martin F.M."/>
        </authorList>
    </citation>
    <scope>NUCLEOTIDE SEQUENCE</scope>
    <source>
        <strain evidence="1">P2</strain>
    </source>
</reference>
<organism evidence="1 2">
    <name type="scientific">Thelephora ganbajun</name>
    <name type="common">Ganba fungus</name>
    <dbReference type="NCBI Taxonomy" id="370292"/>
    <lineage>
        <taxon>Eukaryota</taxon>
        <taxon>Fungi</taxon>
        <taxon>Dikarya</taxon>
        <taxon>Basidiomycota</taxon>
        <taxon>Agaricomycotina</taxon>
        <taxon>Agaricomycetes</taxon>
        <taxon>Thelephorales</taxon>
        <taxon>Thelephoraceae</taxon>
        <taxon>Thelephora</taxon>
    </lineage>
</organism>
<name>A0ACB6Z906_THEGA</name>
<reference evidence="1" key="1">
    <citation type="submission" date="2019-10" db="EMBL/GenBank/DDBJ databases">
        <authorList>
            <consortium name="DOE Joint Genome Institute"/>
            <person name="Kuo A."/>
            <person name="Miyauchi S."/>
            <person name="Kiss E."/>
            <person name="Drula E."/>
            <person name="Kohler A."/>
            <person name="Sanchez-Garcia M."/>
            <person name="Andreopoulos B."/>
            <person name="Barry K.W."/>
            <person name="Bonito G."/>
            <person name="Buee M."/>
            <person name="Carver A."/>
            <person name="Chen C."/>
            <person name="Cichocki N."/>
            <person name="Clum A."/>
            <person name="Culley D."/>
            <person name="Crous P.W."/>
            <person name="Fauchery L."/>
            <person name="Girlanda M."/>
            <person name="Hayes R."/>
            <person name="Keri Z."/>
            <person name="Labutti K."/>
            <person name="Lipzen A."/>
            <person name="Lombard V."/>
            <person name="Magnuson J."/>
            <person name="Maillard F."/>
            <person name="Morin E."/>
            <person name="Murat C."/>
            <person name="Nolan M."/>
            <person name="Ohm R."/>
            <person name="Pangilinan J."/>
            <person name="Pereira M."/>
            <person name="Perotto S."/>
            <person name="Peter M."/>
            <person name="Riley R."/>
            <person name="Sitrit Y."/>
            <person name="Stielow B."/>
            <person name="Szollosi G."/>
            <person name="Zifcakova L."/>
            <person name="Stursova M."/>
            <person name="Spatafora J.W."/>
            <person name="Tedersoo L."/>
            <person name="Vaario L.-M."/>
            <person name="Yamada A."/>
            <person name="Yan M."/>
            <person name="Wang P."/>
            <person name="Xu J."/>
            <person name="Bruns T."/>
            <person name="Baldrian P."/>
            <person name="Vilgalys R."/>
            <person name="Henrissat B."/>
            <person name="Grigoriev I.V."/>
            <person name="Hibbett D."/>
            <person name="Nagy L.G."/>
            <person name="Martin F.M."/>
        </authorList>
    </citation>
    <scope>NUCLEOTIDE SEQUENCE</scope>
    <source>
        <strain evidence="1">P2</strain>
    </source>
</reference>
<dbReference type="EMBL" id="MU118069">
    <property type="protein sequence ID" value="KAF9646062.1"/>
    <property type="molecule type" value="Genomic_DNA"/>
</dbReference>
<proteinExistence type="predicted"/>
<protein>
    <submittedName>
        <fullName evidence="1">Uncharacterized protein</fullName>
    </submittedName>
</protein>